<evidence type="ECO:0000313" key="1">
    <source>
        <dbReference type="EMBL" id="PSB35251.1"/>
    </source>
</evidence>
<evidence type="ECO:0000313" key="2">
    <source>
        <dbReference type="Proteomes" id="UP000239576"/>
    </source>
</evidence>
<dbReference type="AlphaFoldDB" id="A0A2T1ERB4"/>
<organism evidence="1 2">
    <name type="scientific">Stenomitos frigidus ULC18</name>
    <dbReference type="NCBI Taxonomy" id="2107698"/>
    <lineage>
        <taxon>Bacteria</taxon>
        <taxon>Bacillati</taxon>
        <taxon>Cyanobacteriota</taxon>
        <taxon>Cyanophyceae</taxon>
        <taxon>Leptolyngbyales</taxon>
        <taxon>Leptolyngbyaceae</taxon>
        <taxon>Stenomitos</taxon>
    </lineage>
</organism>
<comment type="caution">
    <text evidence="1">The sequence shown here is derived from an EMBL/GenBank/DDBJ whole genome shotgun (WGS) entry which is preliminary data.</text>
</comment>
<gene>
    <name evidence="1" type="ORF">C7B82_01245</name>
</gene>
<name>A0A2T1ERB4_9CYAN</name>
<proteinExistence type="predicted"/>
<dbReference type="OrthoDB" id="8450247at2"/>
<sequence length="135" mass="14901">MQAQALDTVTPNLYELQGYDKQITFSTTSITGVPQLSYNDRGEVRTFSGSDILTEETGLGQMVTVQLKNNQADEGFESLTLLLPAVQLSPKSRELSIQTMAILSKRVVFVNPTEPIQLQQYDTIELAGTAKNVNF</sequence>
<dbReference type="Proteomes" id="UP000239576">
    <property type="component" value="Unassembled WGS sequence"/>
</dbReference>
<dbReference type="RefSeq" id="WP_106254494.1">
    <property type="nucleotide sequence ID" value="NZ_CAWNSW010000019.1"/>
</dbReference>
<protein>
    <submittedName>
        <fullName evidence="1">Uncharacterized protein</fullName>
    </submittedName>
</protein>
<keyword evidence="2" id="KW-1185">Reference proteome</keyword>
<accession>A0A2T1ERB4</accession>
<reference evidence="2" key="1">
    <citation type="submission" date="2018-02" db="EMBL/GenBank/DDBJ databases">
        <authorList>
            <person name="Moore K."/>
            <person name="Momper L."/>
        </authorList>
    </citation>
    <scope>NUCLEOTIDE SEQUENCE [LARGE SCALE GENOMIC DNA]</scope>
    <source>
        <strain evidence="2">ULC18</strain>
    </source>
</reference>
<dbReference type="EMBL" id="PVWK01000009">
    <property type="protein sequence ID" value="PSB35251.1"/>
    <property type="molecule type" value="Genomic_DNA"/>
</dbReference>
<reference evidence="1 2" key="2">
    <citation type="submission" date="2018-03" db="EMBL/GenBank/DDBJ databases">
        <title>The ancient ancestry and fast evolution of plastids.</title>
        <authorList>
            <person name="Moore K.R."/>
            <person name="Magnabosco C."/>
            <person name="Momper L."/>
            <person name="Gold D.A."/>
            <person name="Bosak T."/>
            <person name="Fournier G.P."/>
        </authorList>
    </citation>
    <scope>NUCLEOTIDE SEQUENCE [LARGE SCALE GENOMIC DNA]</scope>
    <source>
        <strain evidence="1 2">ULC18</strain>
    </source>
</reference>